<accession>A0A6A2YUU9</accession>
<name>A0A6A2YUU9_HIBSY</name>
<feature type="chain" id="PRO_5025525468" evidence="1">
    <location>
        <begin position="25"/>
        <end position="74"/>
    </location>
</feature>
<dbReference type="AlphaFoldDB" id="A0A6A2YUU9"/>
<gene>
    <name evidence="2" type="ORF">F3Y22_tig00111237pilonHSYRG00029</name>
</gene>
<evidence type="ECO:0000256" key="1">
    <source>
        <dbReference type="SAM" id="SignalP"/>
    </source>
</evidence>
<protein>
    <submittedName>
        <fullName evidence="2">Uncharacterized protein</fullName>
    </submittedName>
</protein>
<keyword evidence="3" id="KW-1185">Reference proteome</keyword>
<evidence type="ECO:0000313" key="3">
    <source>
        <dbReference type="Proteomes" id="UP000436088"/>
    </source>
</evidence>
<dbReference type="EMBL" id="VEPZ02001278">
    <property type="protein sequence ID" value="KAE8682782.1"/>
    <property type="molecule type" value="Genomic_DNA"/>
</dbReference>
<organism evidence="2 3">
    <name type="scientific">Hibiscus syriacus</name>
    <name type="common">Rose of Sharon</name>
    <dbReference type="NCBI Taxonomy" id="106335"/>
    <lineage>
        <taxon>Eukaryota</taxon>
        <taxon>Viridiplantae</taxon>
        <taxon>Streptophyta</taxon>
        <taxon>Embryophyta</taxon>
        <taxon>Tracheophyta</taxon>
        <taxon>Spermatophyta</taxon>
        <taxon>Magnoliopsida</taxon>
        <taxon>eudicotyledons</taxon>
        <taxon>Gunneridae</taxon>
        <taxon>Pentapetalae</taxon>
        <taxon>rosids</taxon>
        <taxon>malvids</taxon>
        <taxon>Malvales</taxon>
        <taxon>Malvaceae</taxon>
        <taxon>Malvoideae</taxon>
        <taxon>Hibiscus</taxon>
    </lineage>
</organism>
<evidence type="ECO:0000313" key="2">
    <source>
        <dbReference type="EMBL" id="KAE8682782.1"/>
    </source>
</evidence>
<sequence length="74" mass="7803">MKCVLFVLGVLALLVSIQPHAVHGRAFRSTKTEESVVVPGREGEAVGVADSASNSFKRMAFRLASGPSRKGPGH</sequence>
<comment type="caution">
    <text evidence="2">The sequence shown here is derived from an EMBL/GenBank/DDBJ whole genome shotgun (WGS) entry which is preliminary data.</text>
</comment>
<proteinExistence type="predicted"/>
<reference evidence="2" key="1">
    <citation type="submission" date="2019-09" db="EMBL/GenBank/DDBJ databases">
        <title>Draft genome information of white flower Hibiscus syriacus.</title>
        <authorList>
            <person name="Kim Y.-M."/>
        </authorList>
    </citation>
    <scope>NUCLEOTIDE SEQUENCE [LARGE SCALE GENOMIC DNA]</scope>
    <source>
        <strain evidence="2">YM2019G1</strain>
    </source>
</reference>
<dbReference type="Proteomes" id="UP000436088">
    <property type="component" value="Unassembled WGS sequence"/>
</dbReference>
<keyword evidence="1" id="KW-0732">Signal</keyword>
<feature type="signal peptide" evidence="1">
    <location>
        <begin position="1"/>
        <end position="24"/>
    </location>
</feature>